<dbReference type="GO" id="GO:0008270">
    <property type="term" value="F:zinc ion binding"/>
    <property type="evidence" value="ECO:0007669"/>
    <property type="project" value="UniProtKB-KW"/>
</dbReference>
<evidence type="ECO:0000256" key="3">
    <source>
        <dbReference type="ARBA" id="ARBA00022723"/>
    </source>
</evidence>
<evidence type="ECO:0000256" key="7">
    <source>
        <dbReference type="ARBA" id="ARBA00023136"/>
    </source>
</evidence>
<feature type="transmembrane region" description="Helical" evidence="10">
    <location>
        <begin position="477"/>
        <end position="500"/>
    </location>
</feature>
<dbReference type="PANTHER" id="PTHR45931:SF20">
    <property type="entry name" value="RING-TYPE E3 UBIQUITIN TRANSFERASE"/>
    <property type="match status" value="1"/>
</dbReference>
<dbReference type="GO" id="GO:0061630">
    <property type="term" value="F:ubiquitin protein ligase activity"/>
    <property type="evidence" value="ECO:0007669"/>
    <property type="project" value="TreeGrafter"/>
</dbReference>
<evidence type="ECO:0000256" key="10">
    <source>
        <dbReference type="SAM" id="Phobius"/>
    </source>
</evidence>
<feature type="transmembrane region" description="Helical" evidence="10">
    <location>
        <begin position="197"/>
        <end position="222"/>
    </location>
</feature>
<evidence type="ECO:0000256" key="1">
    <source>
        <dbReference type="ARBA" id="ARBA00004370"/>
    </source>
</evidence>
<feature type="transmembrane region" description="Helical" evidence="10">
    <location>
        <begin position="41"/>
        <end position="63"/>
    </location>
</feature>
<feature type="domain" description="RING-type" evidence="11">
    <location>
        <begin position="256"/>
        <end position="298"/>
    </location>
</feature>
<dbReference type="Pfam" id="PF13639">
    <property type="entry name" value="zf-RING_2"/>
    <property type="match status" value="1"/>
</dbReference>
<keyword evidence="7 10" id="KW-0472">Membrane</keyword>
<evidence type="ECO:0000256" key="5">
    <source>
        <dbReference type="ARBA" id="ARBA00022833"/>
    </source>
</evidence>
<comment type="subcellular location">
    <subcellularLocation>
        <location evidence="1">Membrane</location>
    </subcellularLocation>
</comment>
<dbReference type="GO" id="GO:0016020">
    <property type="term" value="C:membrane"/>
    <property type="evidence" value="ECO:0007669"/>
    <property type="project" value="UniProtKB-SubCell"/>
</dbReference>
<dbReference type="AlphaFoldDB" id="A0A8D9B941"/>
<dbReference type="Gene3D" id="3.50.30.30">
    <property type="match status" value="1"/>
</dbReference>
<dbReference type="PANTHER" id="PTHR45931">
    <property type="entry name" value="SI:CH211-59O9.10"/>
    <property type="match status" value="1"/>
</dbReference>
<keyword evidence="3" id="KW-0479">Metal-binding</keyword>
<evidence type="ECO:0000259" key="11">
    <source>
        <dbReference type="PROSITE" id="PS50089"/>
    </source>
</evidence>
<dbReference type="GO" id="GO:0005634">
    <property type="term" value="C:nucleus"/>
    <property type="evidence" value="ECO:0007669"/>
    <property type="project" value="TreeGrafter"/>
</dbReference>
<evidence type="ECO:0000256" key="6">
    <source>
        <dbReference type="ARBA" id="ARBA00022989"/>
    </source>
</evidence>
<protein>
    <submittedName>
        <fullName evidence="12">E3 ubiquitin-protein ligase RNF13</fullName>
    </submittedName>
</protein>
<dbReference type="GO" id="GO:0006511">
    <property type="term" value="P:ubiquitin-dependent protein catabolic process"/>
    <property type="evidence" value="ECO:0007669"/>
    <property type="project" value="TreeGrafter"/>
</dbReference>
<organism evidence="12">
    <name type="scientific">Cacopsylla melanoneura</name>
    <dbReference type="NCBI Taxonomy" id="428564"/>
    <lineage>
        <taxon>Eukaryota</taxon>
        <taxon>Metazoa</taxon>
        <taxon>Ecdysozoa</taxon>
        <taxon>Arthropoda</taxon>
        <taxon>Hexapoda</taxon>
        <taxon>Insecta</taxon>
        <taxon>Pterygota</taxon>
        <taxon>Neoptera</taxon>
        <taxon>Paraneoptera</taxon>
        <taxon>Hemiptera</taxon>
        <taxon>Sternorrhyncha</taxon>
        <taxon>Psylloidea</taxon>
        <taxon>Psyllidae</taxon>
        <taxon>Psyllinae</taxon>
        <taxon>Cacopsylla</taxon>
    </lineage>
</organism>
<feature type="region of interest" description="Disordered" evidence="9">
    <location>
        <begin position="341"/>
        <end position="375"/>
    </location>
</feature>
<keyword evidence="2 10" id="KW-0812">Transmembrane</keyword>
<evidence type="ECO:0000256" key="9">
    <source>
        <dbReference type="SAM" id="MobiDB-lite"/>
    </source>
</evidence>
<evidence type="ECO:0000313" key="12">
    <source>
        <dbReference type="EMBL" id="CAG6780365.1"/>
    </source>
</evidence>
<dbReference type="InterPro" id="IPR013083">
    <property type="entry name" value="Znf_RING/FYVE/PHD"/>
</dbReference>
<dbReference type="InterPro" id="IPR001841">
    <property type="entry name" value="Znf_RING"/>
</dbReference>
<name>A0A8D9B941_9HEMI</name>
<sequence>MSNFNKNFTTTNIIKLALKSKPIDILSKYPVLNVSMSANHIPLLLVLGLLCIRCCVYAEIYVYRDSALNRIGRYEECRAKHGPGLEVDTVGLLQPGEPEDGCSDLIPATQDQLYVILATGNCSHETKVRHAQAAGYDAVIVHNVESNELIVMLYENDTGIEIPAVFVSEATGVALLQAATIPGTFVIINEFIINGDLVLLVLILALLGGFLVLVVVLGSAWVRYLWTLWQRDALHAPLLNSLPKQKYNKDLNYDTCVICQAEFKQGDVLRILPCAHAYHIKCIDAWLTEYKRECPVCKRPIRVPGEVESGPENVDDRTPLLRNQHRRQEGSVVQIGERTWTRSYAPEAGSPQTGLDSLTPGAVTPGAGEESPHGSVENTVQVYSGVFKGTLGNRKLRNMTKIPQPTRHRHVNKERPNKRGVTVAIGVIDDDDDAFNDTTHTVDITSEDVNNPTTNDVNNPTPLSYISSRYRQNFSSALILSLAMFFFPPGIFVFSLCFWLF</sequence>
<evidence type="ECO:0000256" key="2">
    <source>
        <dbReference type="ARBA" id="ARBA00022692"/>
    </source>
</evidence>
<dbReference type="PROSITE" id="PS50089">
    <property type="entry name" value="ZF_RING_2"/>
    <property type="match status" value="1"/>
</dbReference>
<dbReference type="InterPro" id="IPR051834">
    <property type="entry name" value="RING_finger_E3_ligase"/>
</dbReference>
<proteinExistence type="predicted"/>
<dbReference type="SMART" id="SM00184">
    <property type="entry name" value="RING"/>
    <property type="match status" value="1"/>
</dbReference>
<keyword evidence="5" id="KW-0862">Zinc</keyword>
<dbReference type="Pfam" id="PF02225">
    <property type="entry name" value="PA"/>
    <property type="match status" value="1"/>
</dbReference>
<accession>A0A8D9B941</accession>
<dbReference type="EMBL" id="HBUF01618098">
    <property type="protein sequence ID" value="CAG6780365.1"/>
    <property type="molecule type" value="Transcribed_RNA"/>
</dbReference>
<dbReference type="SUPFAM" id="SSF57850">
    <property type="entry name" value="RING/U-box"/>
    <property type="match status" value="1"/>
</dbReference>
<dbReference type="Gene3D" id="3.30.40.10">
    <property type="entry name" value="Zinc/RING finger domain, C3HC4 (zinc finger)"/>
    <property type="match status" value="1"/>
</dbReference>
<keyword evidence="6 10" id="KW-1133">Transmembrane helix</keyword>
<keyword evidence="4 8" id="KW-0863">Zinc-finger</keyword>
<dbReference type="InterPro" id="IPR003137">
    <property type="entry name" value="PA_domain"/>
</dbReference>
<evidence type="ECO:0000256" key="4">
    <source>
        <dbReference type="ARBA" id="ARBA00022771"/>
    </source>
</evidence>
<reference evidence="12" key="1">
    <citation type="submission" date="2021-05" db="EMBL/GenBank/DDBJ databases">
        <authorList>
            <person name="Alioto T."/>
            <person name="Alioto T."/>
            <person name="Gomez Garrido J."/>
        </authorList>
    </citation>
    <scope>NUCLEOTIDE SEQUENCE</scope>
</reference>
<evidence type="ECO:0000256" key="8">
    <source>
        <dbReference type="PROSITE-ProRule" id="PRU00175"/>
    </source>
</evidence>